<reference evidence="1 2" key="1">
    <citation type="submission" date="2019-03" db="EMBL/GenBank/DDBJ databases">
        <title>Genomic Encyclopedia of Type Strains, Phase IV (KMG-IV): sequencing the most valuable type-strain genomes for metagenomic binning, comparative biology and taxonomic classification.</title>
        <authorList>
            <person name="Goeker M."/>
        </authorList>
    </citation>
    <scope>NUCLEOTIDE SEQUENCE [LARGE SCALE GENOMIC DNA]</scope>
    <source>
        <strain evidence="1 2">DSM 18555</strain>
    </source>
</reference>
<dbReference type="RefSeq" id="WP_112991327.1">
    <property type="nucleotide sequence ID" value="NZ_PTLZ01000001.1"/>
</dbReference>
<dbReference type="AlphaFoldDB" id="A0A4V3BWH3"/>
<accession>A0A4V3BWH3</accession>
<dbReference type="CDD" id="cd00093">
    <property type="entry name" value="HTH_XRE"/>
    <property type="match status" value="1"/>
</dbReference>
<dbReference type="Proteomes" id="UP000294737">
    <property type="component" value="Unassembled WGS sequence"/>
</dbReference>
<keyword evidence="2" id="KW-1185">Reference proteome</keyword>
<dbReference type="OrthoDB" id="9809730at2"/>
<evidence type="ECO:0000313" key="1">
    <source>
        <dbReference type="EMBL" id="TDN94608.1"/>
    </source>
</evidence>
<gene>
    <name evidence="1" type="ORF">EV677_1159</name>
</gene>
<proteinExistence type="predicted"/>
<dbReference type="Gene3D" id="1.10.260.40">
    <property type="entry name" value="lambda repressor-like DNA-binding domains"/>
    <property type="match status" value="1"/>
</dbReference>
<dbReference type="InterPro" id="IPR001387">
    <property type="entry name" value="Cro/C1-type_HTH"/>
</dbReference>
<evidence type="ECO:0000313" key="2">
    <source>
        <dbReference type="Proteomes" id="UP000294737"/>
    </source>
</evidence>
<name>A0A4V3BWH3_9BURK</name>
<dbReference type="SUPFAM" id="SSF47413">
    <property type="entry name" value="lambda repressor-like DNA-binding domains"/>
    <property type="match status" value="1"/>
</dbReference>
<comment type="caution">
    <text evidence="1">The sequence shown here is derived from an EMBL/GenBank/DDBJ whole genome shotgun (WGS) entry which is preliminary data.</text>
</comment>
<sequence length="133" mass="15028">MSPYGEKLSEFIRRENLQQKQFAVEIGVLPNHISQVLSGTKGPLLNQHEKIVKTLRLRASESAELLSLAEISNLTFRLPDDSQPIHYRIAALLCKKSHLESSKDKLIEIAQLALAEYVDSSAYRPIRSQEAKM</sequence>
<dbReference type="InterPro" id="IPR010982">
    <property type="entry name" value="Lambda_DNA-bd_dom_sf"/>
</dbReference>
<protein>
    <submittedName>
        <fullName evidence="1">Uncharacterized protein</fullName>
    </submittedName>
</protein>
<organism evidence="1 2">
    <name type="scientific">Herminiimonas fonticola</name>
    <dbReference type="NCBI Taxonomy" id="303380"/>
    <lineage>
        <taxon>Bacteria</taxon>
        <taxon>Pseudomonadati</taxon>
        <taxon>Pseudomonadota</taxon>
        <taxon>Betaproteobacteria</taxon>
        <taxon>Burkholderiales</taxon>
        <taxon>Oxalobacteraceae</taxon>
        <taxon>Herminiimonas</taxon>
    </lineage>
</organism>
<dbReference type="EMBL" id="SNWF01000004">
    <property type="protein sequence ID" value="TDN94608.1"/>
    <property type="molecule type" value="Genomic_DNA"/>
</dbReference>
<dbReference type="GO" id="GO:0003677">
    <property type="term" value="F:DNA binding"/>
    <property type="evidence" value="ECO:0007669"/>
    <property type="project" value="InterPro"/>
</dbReference>